<proteinExistence type="predicted"/>
<evidence type="ECO:0000313" key="1">
    <source>
        <dbReference type="EMBL" id="NID06824.1"/>
    </source>
</evidence>
<evidence type="ECO:0000313" key="2">
    <source>
        <dbReference type="Proteomes" id="UP001429601"/>
    </source>
</evidence>
<comment type="caution">
    <text evidence="1">The sequence shown here is derived from an EMBL/GenBank/DDBJ whole genome shotgun (WGS) entry which is preliminary data.</text>
</comment>
<sequence>MTIGRRADYDDAVIERAARRLAQALGMGHSWFADTTVENIRDCSREDGVMASALTVARRGRVAEQAAWSINGSSKVKRQHRWSSSRAVVAVPAFRRDDEAIACLSFAKLDGPLEAILLLYATGDTKRFWPVVERFGLACLRNAFAPEALNDAMARIMYRRAAVAQDDRAKQLGIRASSYRGATREAEAMLRRWLLRAAKDFLNAMEVGHKTAEAA</sequence>
<name>A0ABX0QAN9_9GAMM</name>
<reference evidence="1 2" key="1">
    <citation type="journal article" date="2011" name="Curr. Microbiol.">
        <title>Luteibacter jiangsuensis sp. nov.: a methamidophos-degrading bacterium isolated from a methamidophos-manufacturing factory.</title>
        <authorList>
            <person name="Wang L."/>
            <person name="Wang G.L."/>
            <person name="Li S.P."/>
            <person name="Jiang J.D."/>
        </authorList>
    </citation>
    <scope>NUCLEOTIDE SEQUENCE [LARGE SCALE GENOMIC DNA]</scope>
    <source>
        <strain evidence="1 2">CGMCC 1.10133</strain>
    </source>
</reference>
<keyword evidence="2" id="KW-1185">Reference proteome</keyword>
<dbReference type="EMBL" id="JAAQQR010000011">
    <property type="protein sequence ID" value="NID06824.1"/>
    <property type="molecule type" value="Genomic_DNA"/>
</dbReference>
<evidence type="ECO:0008006" key="3">
    <source>
        <dbReference type="Google" id="ProtNLM"/>
    </source>
</evidence>
<protein>
    <recommendedName>
        <fullName evidence="3">GAF domain-containing protein</fullName>
    </recommendedName>
</protein>
<gene>
    <name evidence="1" type="ORF">HBF26_18200</name>
</gene>
<dbReference type="RefSeq" id="WP_167129482.1">
    <property type="nucleotide sequence ID" value="NZ_JAAQQR010000011.1"/>
</dbReference>
<organism evidence="1 2">
    <name type="scientific">Luteibacter jiangsuensis</name>
    <dbReference type="NCBI Taxonomy" id="637577"/>
    <lineage>
        <taxon>Bacteria</taxon>
        <taxon>Pseudomonadati</taxon>
        <taxon>Pseudomonadota</taxon>
        <taxon>Gammaproteobacteria</taxon>
        <taxon>Lysobacterales</taxon>
        <taxon>Rhodanobacteraceae</taxon>
        <taxon>Luteibacter</taxon>
    </lineage>
</organism>
<accession>A0ABX0QAN9</accession>
<dbReference type="Proteomes" id="UP001429601">
    <property type="component" value="Unassembled WGS sequence"/>
</dbReference>